<dbReference type="Proteomes" id="UP000249739">
    <property type="component" value="Unassembled WGS sequence"/>
</dbReference>
<dbReference type="InterPro" id="IPR043167">
    <property type="entry name" value="LpxI_C_sf"/>
</dbReference>
<name>A0A2W5FJ04_9BACT</name>
<feature type="domain" description="LpxI N-terminal" evidence="2">
    <location>
        <begin position="4"/>
        <end position="132"/>
    </location>
</feature>
<protein>
    <recommendedName>
        <fullName evidence="5">DUF1009 domain-containing protein</fullName>
    </recommendedName>
</protein>
<dbReference type="InterPro" id="IPR041255">
    <property type="entry name" value="LpxI_N"/>
</dbReference>
<dbReference type="PANTHER" id="PTHR39962:SF1">
    <property type="entry name" value="LPXI FAMILY PROTEIN"/>
    <property type="match status" value="1"/>
</dbReference>
<evidence type="ECO:0000259" key="2">
    <source>
        <dbReference type="Pfam" id="PF17930"/>
    </source>
</evidence>
<dbReference type="PANTHER" id="PTHR39962">
    <property type="entry name" value="BLL4848 PROTEIN"/>
    <property type="match status" value="1"/>
</dbReference>
<evidence type="ECO:0000313" key="3">
    <source>
        <dbReference type="EMBL" id="PZP54943.1"/>
    </source>
</evidence>
<dbReference type="EMBL" id="QFOT01000099">
    <property type="protein sequence ID" value="PZP54943.1"/>
    <property type="molecule type" value="Genomic_DNA"/>
</dbReference>
<feature type="domain" description="LpxI C-terminal" evidence="1">
    <location>
        <begin position="135"/>
        <end position="266"/>
    </location>
</feature>
<sequence>MRPGLIAGAGKLPYLLIEKWKEQGFSPAIIAIDGFAESDLYADSTGITIPLGSAGKMISYLKQNNVTDLVVTGRVSRPDLMRLKPDPRGMMIIAKILLKKKIGDDALLRIIKSEIEKDGFRLRSVQEFVPDILTPEGLLTKTPIPPEASESVEIGFQVARDHGSKDLGQSIVVQNGSVIGLESEKGTNALIREAAKNKQTGIGPILVKTCKPQQEKALDLPTIGISTAREVQAAGFSGIVLQAHDTILLDREDVIEFCDAHNIFLYGKAA</sequence>
<reference evidence="3 4" key="1">
    <citation type="submission" date="2017-08" db="EMBL/GenBank/DDBJ databases">
        <title>Infants hospitalized years apart are colonized by the same room-sourced microbial strains.</title>
        <authorList>
            <person name="Brooks B."/>
            <person name="Olm M.R."/>
            <person name="Firek B.A."/>
            <person name="Baker R."/>
            <person name="Thomas B.C."/>
            <person name="Morowitz M.J."/>
            <person name="Banfield J.F."/>
        </authorList>
    </citation>
    <scope>NUCLEOTIDE SEQUENCE [LARGE SCALE GENOMIC DNA]</scope>
    <source>
        <strain evidence="3">S2_006_000_R2_64</strain>
    </source>
</reference>
<dbReference type="AlphaFoldDB" id="A0A2W5FJ04"/>
<accession>A0A2W5FJ04</accession>
<evidence type="ECO:0000313" key="4">
    <source>
        <dbReference type="Proteomes" id="UP000249739"/>
    </source>
</evidence>
<dbReference type="InterPro" id="IPR010415">
    <property type="entry name" value="LpxI_C"/>
</dbReference>
<evidence type="ECO:0000259" key="1">
    <source>
        <dbReference type="Pfam" id="PF06230"/>
    </source>
</evidence>
<dbReference type="Gene3D" id="3.40.50.20">
    <property type="match status" value="1"/>
</dbReference>
<dbReference type="InterPro" id="IPR053174">
    <property type="entry name" value="LpxI"/>
</dbReference>
<dbReference type="Pfam" id="PF06230">
    <property type="entry name" value="LpxI_C"/>
    <property type="match status" value="1"/>
</dbReference>
<dbReference type="Pfam" id="PF17930">
    <property type="entry name" value="LpxI_N"/>
    <property type="match status" value="1"/>
</dbReference>
<organism evidence="3 4">
    <name type="scientific">Micavibrio aeruginosavorus</name>
    <dbReference type="NCBI Taxonomy" id="349221"/>
    <lineage>
        <taxon>Bacteria</taxon>
        <taxon>Pseudomonadati</taxon>
        <taxon>Bdellovibrionota</taxon>
        <taxon>Bdellovibrionia</taxon>
        <taxon>Bdellovibrionales</taxon>
        <taxon>Pseudobdellovibrionaceae</taxon>
        <taxon>Micavibrio</taxon>
    </lineage>
</organism>
<proteinExistence type="predicted"/>
<evidence type="ECO:0008006" key="5">
    <source>
        <dbReference type="Google" id="ProtNLM"/>
    </source>
</evidence>
<comment type="caution">
    <text evidence="3">The sequence shown here is derived from an EMBL/GenBank/DDBJ whole genome shotgun (WGS) entry which is preliminary data.</text>
</comment>
<gene>
    <name evidence="3" type="ORF">DI586_08395</name>
</gene>
<dbReference type="Gene3D" id="3.40.140.80">
    <property type="match status" value="1"/>
</dbReference>